<dbReference type="EMBL" id="BMAW01000547">
    <property type="protein sequence ID" value="GFS69475.1"/>
    <property type="molecule type" value="Genomic_DNA"/>
</dbReference>
<dbReference type="InterPro" id="IPR044123">
    <property type="entry name" value="W2_eIF2B_epsilon"/>
</dbReference>
<gene>
    <name evidence="11" type="primary">Eif2b5</name>
    <name evidence="11" type="ORF">NPIL_47881</name>
</gene>
<reference evidence="11" key="1">
    <citation type="submission" date="2020-08" db="EMBL/GenBank/DDBJ databases">
        <title>Multicomponent nature underlies the extraordinary mechanical properties of spider dragline silk.</title>
        <authorList>
            <person name="Kono N."/>
            <person name="Nakamura H."/>
            <person name="Mori M."/>
            <person name="Yoshida Y."/>
            <person name="Ohtoshi R."/>
            <person name="Malay A.D."/>
            <person name="Moran D.A.P."/>
            <person name="Tomita M."/>
            <person name="Numata K."/>
            <person name="Arakawa K."/>
        </authorList>
    </citation>
    <scope>NUCLEOTIDE SEQUENCE</scope>
</reference>
<dbReference type="GO" id="GO:0003743">
    <property type="term" value="F:translation initiation factor activity"/>
    <property type="evidence" value="ECO:0007669"/>
    <property type="project" value="UniProtKB-KW"/>
</dbReference>
<dbReference type="SMART" id="SM00515">
    <property type="entry name" value="eIF5C"/>
    <property type="match status" value="1"/>
</dbReference>
<dbReference type="SUPFAM" id="SSF53448">
    <property type="entry name" value="Nucleotide-diphospho-sugar transferases"/>
    <property type="match status" value="1"/>
</dbReference>
<dbReference type="InterPro" id="IPR051956">
    <property type="entry name" value="eIF2B_epsilon"/>
</dbReference>
<protein>
    <recommendedName>
        <fullName evidence="6">Translation initiation factor eIF2B subunit epsilon</fullName>
    </recommendedName>
    <alternativeName>
        <fullName evidence="7">eIF2B GDP-GTP exchange factor subunit epsilon</fullName>
    </alternativeName>
</protein>
<dbReference type="SUPFAM" id="SSF51161">
    <property type="entry name" value="Trimeric LpxA-like enzymes"/>
    <property type="match status" value="1"/>
</dbReference>
<evidence type="ECO:0000313" key="12">
    <source>
        <dbReference type="Proteomes" id="UP000887013"/>
    </source>
</evidence>
<dbReference type="PANTHER" id="PTHR45887:SF1">
    <property type="entry name" value="TRANSLATION INITIATION FACTOR EIF-2B SUBUNIT EPSILON"/>
    <property type="match status" value="1"/>
</dbReference>
<proteinExistence type="inferred from homology"/>
<dbReference type="InterPro" id="IPR016024">
    <property type="entry name" value="ARM-type_fold"/>
</dbReference>
<evidence type="ECO:0000256" key="1">
    <source>
        <dbReference type="ARBA" id="ARBA00004514"/>
    </source>
</evidence>
<dbReference type="InterPro" id="IPR029044">
    <property type="entry name" value="Nucleotide-diphossugar_trans"/>
</dbReference>
<evidence type="ECO:0000256" key="6">
    <source>
        <dbReference type="ARBA" id="ARBA00044144"/>
    </source>
</evidence>
<dbReference type="InterPro" id="IPR003307">
    <property type="entry name" value="W2_domain"/>
</dbReference>
<evidence type="ECO:0000256" key="5">
    <source>
        <dbReference type="ARBA" id="ARBA00022917"/>
    </source>
</evidence>
<dbReference type="CDD" id="cd11558">
    <property type="entry name" value="W2_eIF2B_epsilon"/>
    <property type="match status" value="1"/>
</dbReference>
<dbReference type="InterPro" id="IPR056764">
    <property type="entry name" value="LbH_EIF2B3/5"/>
</dbReference>
<dbReference type="SUPFAM" id="SSF48371">
    <property type="entry name" value="ARM repeat"/>
    <property type="match status" value="1"/>
</dbReference>
<dbReference type="OrthoDB" id="424572at2759"/>
<dbReference type="InterPro" id="IPR011004">
    <property type="entry name" value="Trimer_LpxA-like_sf"/>
</dbReference>
<feature type="region of interest" description="Disordered" evidence="9">
    <location>
        <begin position="373"/>
        <end position="396"/>
    </location>
</feature>
<evidence type="ECO:0000256" key="2">
    <source>
        <dbReference type="ARBA" id="ARBA00007878"/>
    </source>
</evidence>
<comment type="subcellular location">
    <subcellularLocation>
        <location evidence="1">Cytoplasm</location>
        <location evidence="1">Cytosol</location>
    </subcellularLocation>
</comment>
<comment type="caution">
    <text evidence="11">The sequence shown here is derived from an EMBL/GenBank/DDBJ whole genome shotgun (WGS) entry which is preliminary data.</text>
</comment>
<dbReference type="PANTHER" id="PTHR45887">
    <property type="entry name" value="TRANSLATION INITIATION FACTOR EIF-2B SUBUNIT EPSILON"/>
    <property type="match status" value="1"/>
</dbReference>
<keyword evidence="4 11" id="KW-0396">Initiation factor</keyword>
<dbReference type="Pfam" id="PF02020">
    <property type="entry name" value="W2"/>
    <property type="match status" value="1"/>
</dbReference>
<name>A0A8X6MNC5_NEPPI</name>
<evidence type="ECO:0000256" key="4">
    <source>
        <dbReference type="ARBA" id="ARBA00022540"/>
    </source>
</evidence>
<evidence type="ECO:0000313" key="11">
    <source>
        <dbReference type="EMBL" id="GFS69475.1"/>
    </source>
</evidence>
<feature type="domain" description="W2" evidence="10">
    <location>
        <begin position="400"/>
        <end position="568"/>
    </location>
</feature>
<keyword evidence="3" id="KW-0963">Cytoplasm</keyword>
<comment type="subunit">
    <text evidence="8">Component of the translation initiation factor 2B (eIF2B) complex which is a heterodecamer of two sets of five different subunits: alpha, beta, gamma, delta and epsilon. Subunits alpha, beta and delta comprise a regulatory subcomplex and subunits epsilon and gamma comprise a catalytic subcomplex. Within the complex, the hexameric regulatory complex resides at the center, with the two heterodimeric catalytic subcomplexes bound on opposite sides.</text>
</comment>
<dbReference type="AlphaFoldDB" id="A0A8X6MNC5"/>
<dbReference type="Gene3D" id="2.160.10.10">
    <property type="entry name" value="Hexapeptide repeat proteins"/>
    <property type="match status" value="1"/>
</dbReference>
<evidence type="ECO:0000259" key="10">
    <source>
        <dbReference type="PROSITE" id="PS51363"/>
    </source>
</evidence>
<comment type="similarity">
    <text evidence="2">Belongs to the eIF-2B gamma/epsilon subunits family.</text>
</comment>
<dbReference type="GO" id="GO:0005085">
    <property type="term" value="F:guanyl-nucleotide exchange factor activity"/>
    <property type="evidence" value="ECO:0007669"/>
    <property type="project" value="InterPro"/>
</dbReference>
<dbReference type="GO" id="GO:0031369">
    <property type="term" value="F:translation initiation factor binding"/>
    <property type="evidence" value="ECO:0007669"/>
    <property type="project" value="InterPro"/>
</dbReference>
<evidence type="ECO:0000256" key="3">
    <source>
        <dbReference type="ARBA" id="ARBA00022490"/>
    </source>
</evidence>
<dbReference type="Pfam" id="PF25084">
    <property type="entry name" value="LbH_EIF2B"/>
    <property type="match status" value="1"/>
</dbReference>
<dbReference type="GO" id="GO:0005851">
    <property type="term" value="C:eukaryotic translation initiation factor 2B complex"/>
    <property type="evidence" value="ECO:0007669"/>
    <property type="project" value="TreeGrafter"/>
</dbReference>
<keyword evidence="12" id="KW-1185">Reference proteome</keyword>
<organism evidence="11 12">
    <name type="scientific">Nephila pilipes</name>
    <name type="common">Giant wood spider</name>
    <name type="synonym">Nephila maculata</name>
    <dbReference type="NCBI Taxonomy" id="299642"/>
    <lineage>
        <taxon>Eukaryota</taxon>
        <taxon>Metazoa</taxon>
        <taxon>Ecdysozoa</taxon>
        <taxon>Arthropoda</taxon>
        <taxon>Chelicerata</taxon>
        <taxon>Arachnida</taxon>
        <taxon>Araneae</taxon>
        <taxon>Araneomorphae</taxon>
        <taxon>Entelegynae</taxon>
        <taxon>Araneoidea</taxon>
        <taxon>Nephilidae</taxon>
        <taxon>Nephila</taxon>
    </lineage>
</organism>
<dbReference type="PROSITE" id="PS51363">
    <property type="entry name" value="W2"/>
    <property type="match status" value="1"/>
</dbReference>
<dbReference type="Gene3D" id="1.25.40.180">
    <property type="match status" value="1"/>
</dbReference>
<sequence length="568" mass="64212">MVIIRDSEWSKKETMSVSVMSSASFLSMGDIMRELDSKALIRSDFILINGAILTTFDLEVFLDEHRKRRESDKNCAVTLLYRKTTPQHHIICNEQAVVVATETSSNRIRFFQRLHKALTSYIPLEIFQENDEITIHYNVLDSYISICSPCVPPLFSDNFDYQDMDDFVKGLIVNEELLGNSMYIHINNEGYGANISNLVMYDSVRQCQLQQNVVIGQGTKIGENVHISNSVIGKNCSIGKNVLITGSYLWDGVSVGDSCNLDTCLLADKVNVGNNVSIKPGCVLGPEVSIDDGIILPTLTRLQAEEVCDDDSFGEEDFEFNKSNKSIDKNLVGANGHGYICNISEEEEDDDDENTKITDVWGRPFDSCKFLEDEDSSSSEILSVDEGASGESEVEGDDYDDDISQFYREVLDSLHRGYDERVQLENMILEINSSKHAYNISIKEVVSVLVKALLNLPFEYDANLTTIAYGNMLKRLRISLDKVIFNYVRSADTQYTCLLAVEDFMKNHGNFAQSGVTVIKAWYDDDVLHELVIFRWFYNISPENANIKRLIDPFMKWLREAEEESSGD</sequence>
<dbReference type="Proteomes" id="UP000887013">
    <property type="component" value="Unassembled WGS sequence"/>
</dbReference>
<accession>A0A8X6MNC5</accession>
<keyword evidence="5" id="KW-0648">Protein biosynthesis</keyword>
<evidence type="ECO:0000256" key="7">
    <source>
        <dbReference type="ARBA" id="ARBA00044345"/>
    </source>
</evidence>
<evidence type="ECO:0000256" key="8">
    <source>
        <dbReference type="ARBA" id="ARBA00046432"/>
    </source>
</evidence>
<evidence type="ECO:0000256" key="9">
    <source>
        <dbReference type="SAM" id="MobiDB-lite"/>
    </source>
</evidence>